<dbReference type="Gene3D" id="3.90.640.10">
    <property type="entry name" value="Actin, Chain A, domain 4"/>
    <property type="match status" value="1"/>
</dbReference>
<dbReference type="InterPro" id="IPR029047">
    <property type="entry name" value="HSP70_peptide-bd_sf"/>
</dbReference>
<dbReference type="PANTHER" id="PTHR45639:SF6">
    <property type="entry name" value="HEAT SHOCK 70 KDA PROTEIN 4"/>
    <property type="match status" value="1"/>
</dbReference>
<keyword evidence="2" id="KW-0547">Nucleotide-binding</keyword>
<dbReference type="Gene3D" id="3.30.420.40">
    <property type="match status" value="1"/>
</dbReference>
<sequence length="312" mass="35104">IPCYYTDAERRSVMDAAQIAGLNCLRLMNETTAACDQLLGGKDFDGVLVNHFCQEFGKKYKLDVKSKPRALVRLYQECEKLKKLMSANSSDLPLNIECFMNDIDVSAHLNRIPAVKERISKFFGKELSTTLNADEAVARGCALQVHYTKLLQLVSTCFCICLSGELPFIKVLTYYFSDCEVFPKNHAAPFSKVLTFYRKEPFSLEAYYSSPNELPYPDPTIVVFFFLSLPGQFLIQKVVPQASGESSKVKVKVRVNIHGIFSVSSASLVEVQKSDEAEEPMETEQASDKDGEVLQLNNQHFSEVVLLFFRIA</sequence>
<dbReference type="SUPFAM" id="SSF53067">
    <property type="entry name" value="Actin-like ATPase domain"/>
    <property type="match status" value="2"/>
</dbReference>
<dbReference type="EMBL" id="JAHRIO010085931">
    <property type="protein sequence ID" value="MEQ2186793.1"/>
    <property type="molecule type" value="Genomic_DNA"/>
</dbReference>
<dbReference type="Pfam" id="PF00012">
    <property type="entry name" value="HSP70"/>
    <property type="match status" value="2"/>
</dbReference>
<evidence type="ECO:0000256" key="3">
    <source>
        <dbReference type="ARBA" id="ARBA00022840"/>
    </source>
</evidence>
<dbReference type="SUPFAM" id="SSF100920">
    <property type="entry name" value="Heat shock protein 70kD (HSP70), peptide-binding domain"/>
    <property type="match status" value="1"/>
</dbReference>
<accession>A0ABV0PTV9</accession>
<evidence type="ECO:0000313" key="4">
    <source>
        <dbReference type="EMBL" id="MEQ2186793.1"/>
    </source>
</evidence>
<dbReference type="PANTHER" id="PTHR45639">
    <property type="entry name" value="HSC70CB, ISOFORM G-RELATED"/>
    <property type="match status" value="1"/>
</dbReference>
<dbReference type="InterPro" id="IPR043129">
    <property type="entry name" value="ATPase_NBD"/>
</dbReference>
<evidence type="ECO:0000313" key="5">
    <source>
        <dbReference type="Proteomes" id="UP001476798"/>
    </source>
</evidence>
<dbReference type="Gene3D" id="2.60.34.10">
    <property type="entry name" value="Substrate Binding Domain Of DNAk, Chain A, domain 1"/>
    <property type="match status" value="1"/>
</dbReference>
<keyword evidence="5" id="KW-1185">Reference proteome</keyword>
<evidence type="ECO:0000256" key="2">
    <source>
        <dbReference type="ARBA" id="ARBA00022741"/>
    </source>
</evidence>
<reference evidence="4 5" key="1">
    <citation type="submission" date="2021-06" db="EMBL/GenBank/DDBJ databases">
        <authorList>
            <person name="Palmer J.M."/>
        </authorList>
    </citation>
    <scope>NUCLEOTIDE SEQUENCE [LARGE SCALE GENOMIC DNA]</scope>
    <source>
        <strain evidence="4 5">GA_2019</strain>
        <tissue evidence="4">Muscle</tissue>
    </source>
</reference>
<keyword evidence="3" id="KW-0067">ATP-binding</keyword>
<protein>
    <submittedName>
        <fullName evidence="4">Uncharacterized protein</fullName>
    </submittedName>
</protein>
<name>A0ABV0PTV9_9TELE</name>
<dbReference type="InterPro" id="IPR013126">
    <property type="entry name" value="Hsp_70_fam"/>
</dbReference>
<organism evidence="4 5">
    <name type="scientific">Goodea atripinnis</name>
    <dbReference type="NCBI Taxonomy" id="208336"/>
    <lineage>
        <taxon>Eukaryota</taxon>
        <taxon>Metazoa</taxon>
        <taxon>Chordata</taxon>
        <taxon>Craniata</taxon>
        <taxon>Vertebrata</taxon>
        <taxon>Euteleostomi</taxon>
        <taxon>Actinopterygii</taxon>
        <taxon>Neopterygii</taxon>
        <taxon>Teleostei</taxon>
        <taxon>Neoteleostei</taxon>
        <taxon>Acanthomorphata</taxon>
        <taxon>Ovalentaria</taxon>
        <taxon>Atherinomorphae</taxon>
        <taxon>Cyprinodontiformes</taxon>
        <taxon>Goodeidae</taxon>
        <taxon>Goodea</taxon>
    </lineage>
</organism>
<dbReference type="Proteomes" id="UP001476798">
    <property type="component" value="Unassembled WGS sequence"/>
</dbReference>
<gene>
    <name evidence="4" type="ORF">GOODEAATRI_032339</name>
</gene>
<comment type="similarity">
    <text evidence="1">Belongs to the heat shock protein 70 family.</text>
</comment>
<feature type="non-terminal residue" evidence="4">
    <location>
        <position position="1"/>
    </location>
</feature>
<evidence type="ECO:0000256" key="1">
    <source>
        <dbReference type="ARBA" id="ARBA00007381"/>
    </source>
</evidence>
<proteinExistence type="inferred from homology"/>
<comment type="caution">
    <text evidence="4">The sequence shown here is derived from an EMBL/GenBank/DDBJ whole genome shotgun (WGS) entry which is preliminary data.</text>
</comment>